<dbReference type="CDD" id="cd19757">
    <property type="entry name" value="Bbox1"/>
    <property type="match status" value="1"/>
</dbReference>
<keyword evidence="1" id="KW-0479">Metal-binding</keyword>
<feature type="domain" description="B box-type" evidence="6">
    <location>
        <begin position="142"/>
        <end position="184"/>
    </location>
</feature>
<sequence>MATNPSTNPLSCSVCLEMYTDPRVLPCLHVYCLHCIEGLVIDSNVTCPQCRAKHPVENNQVDFPVNLLILSSLEESVGKSKEEKKICGFCTEGDAAKGYCVDCQEYLCQYCWDVHKRSKMFLRHKVLPADEVSLSKAPAIFKHPATCISHPEYKLEVYCKTCVSLVCCKCILGSGHKGHENALVEEAKEEVKEKIQSLSEAALSNEPYFEFCIKLMKKIEEIAHSKQEELRSKVTTFIEVLTLWVEEAFTEDNERILAASNDLQMVFSQIKSSRSFNTKIQEKVGNEQYLLLINQVLRCLVKINETSKTSFLESVWNINSIDKHFKEKVDSIVDLNLIKETEEDKIFPVSDEDEEDEIFSGGSEDKLFSGGGIFSESIDKKEKADIVFMLSTAKPVIIINQKKSIKAQAVFDHPFAELTEWSCASVYYPDCLPSTEVVDSNTVEVKFDVAAGLLDLTGEATFLFHLSPKNIPSFIVEFKVTVLVMEEESDDEQFLI</sequence>
<dbReference type="InterPro" id="IPR047153">
    <property type="entry name" value="TRIM45/56/19-like"/>
</dbReference>
<evidence type="ECO:0000259" key="5">
    <source>
        <dbReference type="PROSITE" id="PS50089"/>
    </source>
</evidence>
<dbReference type="InterPro" id="IPR001841">
    <property type="entry name" value="Znf_RING"/>
</dbReference>
<reference evidence="7" key="2">
    <citation type="submission" date="2017-05" db="UniProtKB">
        <authorList>
            <consortium name="EnsemblMetazoa"/>
        </authorList>
    </citation>
    <scope>IDENTIFICATION</scope>
</reference>
<dbReference type="SUPFAM" id="SSF57845">
    <property type="entry name" value="B-box zinc-binding domain"/>
    <property type="match status" value="1"/>
</dbReference>
<proteinExistence type="predicted"/>
<name>A0A1X7VVA3_AMPQE</name>
<dbReference type="SUPFAM" id="SSF57850">
    <property type="entry name" value="RING/U-box"/>
    <property type="match status" value="1"/>
</dbReference>
<dbReference type="PROSITE" id="PS50119">
    <property type="entry name" value="ZF_BBOX"/>
    <property type="match status" value="2"/>
</dbReference>
<evidence type="ECO:0000256" key="4">
    <source>
        <dbReference type="PROSITE-ProRule" id="PRU00024"/>
    </source>
</evidence>
<keyword evidence="3" id="KW-0862">Zinc</keyword>
<evidence type="ECO:0008006" key="9">
    <source>
        <dbReference type="Google" id="ProtNLM"/>
    </source>
</evidence>
<dbReference type="Pfam" id="PF13445">
    <property type="entry name" value="zf-RING_UBOX"/>
    <property type="match status" value="1"/>
</dbReference>
<dbReference type="Proteomes" id="UP000007879">
    <property type="component" value="Unassembled WGS sequence"/>
</dbReference>
<organism evidence="7">
    <name type="scientific">Amphimedon queenslandica</name>
    <name type="common">Sponge</name>
    <dbReference type="NCBI Taxonomy" id="400682"/>
    <lineage>
        <taxon>Eukaryota</taxon>
        <taxon>Metazoa</taxon>
        <taxon>Porifera</taxon>
        <taxon>Demospongiae</taxon>
        <taxon>Heteroscleromorpha</taxon>
        <taxon>Haplosclerida</taxon>
        <taxon>Niphatidae</taxon>
        <taxon>Amphimedon</taxon>
    </lineage>
</organism>
<dbReference type="CDD" id="cd19756">
    <property type="entry name" value="Bbox2"/>
    <property type="match status" value="1"/>
</dbReference>
<evidence type="ECO:0000313" key="7">
    <source>
        <dbReference type="EnsemblMetazoa" id="Aqu2.1.44267_001"/>
    </source>
</evidence>
<dbReference type="InterPro" id="IPR017907">
    <property type="entry name" value="Znf_RING_CS"/>
</dbReference>
<dbReference type="KEGG" id="aqu:105316440"/>
<dbReference type="InterPro" id="IPR013083">
    <property type="entry name" value="Znf_RING/FYVE/PHD"/>
</dbReference>
<evidence type="ECO:0000256" key="3">
    <source>
        <dbReference type="ARBA" id="ARBA00022833"/>
    </source>
</evidence>
<dbReference type="InterPro" id="IPR000315">
    <property type="entry name" value="Znf_B-box"/>
</dbReference>
<dbReference type="SMART" id="SM00336">
    <property type="entry name" value="BBOX"/>
    <property type="match status" value="2"/>
</dbReference>
<gene>
    <name evidence="7" type="primary">105316440</name>
</gene>
<dbReference type="OrthoDB" id="342730at2759"/>
<dbReference type="InParanoid" id="A0A1X7VVA3"/>
<keyword evidence="8" id="KW-1185">Reference proteome</keyword>
<dbReference type="Pfam" id="PF00643">
    <property type="entry name" value="zf-B_box"/>
    <property type="match status" value="2"/>
</dbReference>
<dbReference type="eggNOG" id="KOG2177">
    <property type="taxonomic scope" value="Eukaryota"/>
</dbReference>
<evidence type="ECO:0000313" key="8">
    <source>
        <dbReference type="Proteomes" id="UP000007879"/>
    </source>
</evidence>
<evidence type="ECO:0000256" key="2">
    <source>
        <dbReference type="ARBA" id="ARBA00022771"/>
    </source>
</evidence>
<feature type="domain" description="B box-type" evidence="6">
    <location>
        <begin position="82"/>
        <end position="129"/>
    </location>
</feature>
<keyword evidence="2 4" id="KW-0863">Zinc-finger</keyword>
<dbReference type="GO" id="GO:0008270">
    <property type="term" value="F:zinc ion binding"/>
    <property type="evidence" value="ECO:0007669"/>
    <property type="project" value="UniProtKB-KW"/>
</dbReference>
<dbReference type="Gene3D" id="4.10.830.40">
    <property type="match status" value="1"/>
</dbReference>
<dbReference type="PROSITE" id="PS50089">
    <property type="entry name" value="ZF_RING_2"/>
    <property type="match status" value="1"/>
</dbReference>
<dbReference type="PANTHER" id="PTHR25462">
    <property type="entry name" value="BONUS, ISOFORM C-RELATED"/>
    <property type="match status" value="1"/>
</dbReference>
<protein>
    <recommendedName>
        <fullName evidence="9">RING-type domain-containing protein</fullName>
    </recommendedName>
</protein>
<accession>A0A1X7VVA3</accession>
<dbReference type="InterPro" id="IPR027370">
    <property type="entry name" value="Znf-RING_euk"/>
</dbReference>
<dbReference type="PANTHER" id="PTHR25462:SF296">
    <property type="entry name" value="MEIOTIC P26, ISOFORM F"/>
    <property type="match status" value="1"/>
</dbReference>
<reference evidence="8" key="1">
    <citation type="journal article" date="2010" name="Nature">
        <title>The Amphimedon queenslandica genome and the evolution of animal complexity.</title>
        <authorList>
            <person name="Srivastava M."/>
            <person name="Simakov O."/>
            <person name="Chapman J."/>
            <person name="Fahey B."/>
            <person name="Gauthier M.E."/>
            <person name="Mitros T."/>
            <person name="Richards G.S."/>
            <person name="Conaco C."/>
            <person name="Dacre M."/>
            <person name="Hellsten U."/>
            <person name="Larroux C."/>
            <person name="Putnam N.H."/>
            <person name="Stanke M."/>
            <person name="Adamska M."/>
            <person name="Darling A."/>
            <person name="Degnan S.M."/>
            <person name="Oakley T.H."/>
            <person name="Plachetzki D.C."/>
            <person name="Zhai Y."/>
            <person name="Adamski M."/>
            <person name="Calcino A."/>
            <person name="Cummins S.F."/>
            <person name="Goodstein D.M."/>
            <person name="Harris C."/>
            <person name="Jackson D.J."/>
            <person name="Leys S.P."/>
            <person name="Shu S."/>
            <person name="Woodcroft B.J."/>
            <person name="Vervoort M."/>
            <person name="Kosik K.S."/>
            <person name="Manning G."/>
            <person name="Degnan B.M."/>
            <person name="Rokhsar D.S."/>
        </authorList>
    </citation>
    <scope>NUCLEOTIDE SEQUENCE [LARGE SCALE GENOMIC DNA]</scope>
</reference>
<dbReference type="OMA" id="TRELNSH"/>
<dbReference type="Gene3D" id="3.30.40.10">
    <property type="entry name" value="Zinc/RING finger domain, C3HC4 (zinc finger)"/>
    <property type="match status" value="1"/>
</dbReference>
<dbReference type="AlphaFoldDB" id="A0A1X7VVA3"/>
<dbReference type="SMART" id="SM00184">
    <property type="entry name" value="RING"/>
    <property type="match status" value="1"/>
</dbReference>
<evidence type="ECO:0000259" key="6">
    <source>
        <dbReference type="PROSITE" id="PS50119"/>
    </source>
</evidence>
<dbReference type="Gene3D" id="3.30.160.60">
    <property type="entry name" value="Classic Zinc Finger"/>
    <property type="match status" value="1"/>
</dbReference>
<dbReference type="PROSITE" id="PS00518">
    <property type="entry name" value="ZF_RING_1"/>
    <property type="match status" value="1"/>
</dbReference>
<dbReference type="EnsemblMetazoa" id="Aqu2.1.44267_001">
    <property type="protein sequence ID" value="Aqu2.1.44267_001"/>
    <property type="gene ID" value="Aqu2.1.44267"/>
</dbReference>
<feature type="domain" description="RING-type" evidence="5">
    <location>
        <begin position="12"/>
        <end position="51"/>
    </location>
</feature>
<dbReference type="EnsemblMetazoa" id="XM_011411351.1">
    <property type="protein sequence ID" value="XP_011409653.1"/>
    <property type="gene ID" value="LOC105316440"/>
</dbReference>
<evidence type="ECO:0000256" key="1">
    <source>
        <dbReference type="ARBA" id="ARBA00022723"/>
    </source>
</evidence>